<keyword evidence="4" id="KW-1185">Reference proteome</keyword>
<reference evidence="3 4" key="1">
    <citation type="submission" date="2024-09" db="EMBL/GenBank/DDBJ databases">
        <title>The Natural Products Discovery Center: Release of the First 8490 Sequenced Strains for Exploring Actinobacteria Biosynthetic Diversity.</title>
        <authorList>
            <person name="Kalkreuter E."/>
            <person name="Kautsar S.A."/>
            <person name="Yang D."/>
            <person name="Bader C.D."/>
            <person name="Teijaro C.N."/>
            <person name="Fluegel L."/>
            <person name="Davis C.M."/>
            <person name="Simpson J.R."/>
            <person name="Lauterbach L."/>
            <person name="Steele A.D."/>
            <person name="Gui C."/>
            <person name="Meng S."/>
            <person name="Li G."/>
            <person name="Viehrig K."/>
            <person name="Ye F."/>
            <person name="Su P."/>
            <person name="Kiefer A.F."/>
            <person name="Nichols A."/>
            <person name="Cepeda A.J."/>
            <person name="Yan W."/>
            <person name="Fan B."/>
            <person name="Jiang Y."/>
            <person name="Adhikari A."/>
            <person name="Zheng C.-J."/>
            <person name="Schuster L."/>
            <person name="Cowan T.M."/>
            <person name="Smanski M.J."/>
            <person name="Chevrette M.G."/>
            <person name="De Carvalho L.P.S."/>
            <person name="Shen B."/>
        </authorList>
    </citation>
    <scope>NUCLEOTIDE SEQUENCE [LARGE SCALE GENOMIC DNA]</scope>
    <source>
        <strain evidence="3 4">NPDC059500</strain>
    </source>
</reference>
<dbReference type="InterPro" id="IPR003356">
    <property type="entry name" value="DNA_methylase_A-5"/>
</dbReference>
<feature type="domain" description="DNA methylase adenine-specific" evidence="2">
    <location>
        <begin position="321"/>
        <end position="438"/>
    </location>
</feature>
<evidence type="ECO:0000259" key="2">
    <source>
        <dbReference type="Pfam" id="PF02384"/>
    </source>
</evidence>
<comment type="caution">
    <text evidence="3">The sequence shown here is derived from an EMBL/GenBank/DDBJ whole genome shotgun (WGS) entry which is preliminary data.</text>
</comment>
<accession>A0ABW6HA08</accession>
<evidence type="ECO:0000313" key="4">
    <source>
        <dbReference type="Proteomes" id="UP001599756"/>
    </source>
</evidence>
<keyword evidence="3" id="KW-0489">Methyltransferase</keyword>
<gene>
    <name evidence="3" type="ORF">ACFW88_23395</name>
</gene>
<dbReference type="EMBL" id="JBHYTS010000039">
    <property type="protein sequence ID" value="MFE1753447.1"/>
    <property type="molecule type" value="Genomic_DNA"/>
</dbReference>
<dbReference type="SUPFAM" id="SSF53335">
    <property type="entry name" value="S-adenosyl-L-methionine-dependent methyltransferases"/>
    <property type="match status" value="1"/>
</dbReference>
<organism evidence="3 4">
    <name type="scientific">Streptomyces anandii</name>
    <dbReference type="NCBI Taxonomy" id="285454"/>
    <lineage>
        <taxon>Bacteria</taxon>
        <taxon>Bacillati</taxon>
        <taxon>Actinomycetota</taxon>
        <taxon>Actinomycetes</taxon>
        <taxon>Kitasatosporales</taxon>
        <taxon>Streptomycetaceae</taxon>
        <taxon>Streptomyces</taxon>
    </lineage>
</organism>
<evidence type="ECO:0000256" key="1">
    <source>
        <dbReference type="SAM" id="MobiDB-lite"/>
    </source>
</evidence>
<keyword evidence="3" id="KW-0808">Transferase</keyword>
<dbReference type="GO" id="GO:0032259">
    <property type="term" value="P:methylation"/>
    <property type="evidence" value="ECO:0007669"/>
    <property type="project" value="UniProtKB-KW"/>
</dbReference>
<proteinExistence type="predicted"/>
<feature type="compositionally biased region" description="Basic residues" evidence="1">
    <location>
        <begin position="588"/>
        <end position="619"/>
    </location>
</feature>
<feature type="region of interest" description="Disordered" evidence="1">
    <location>
        <begin position="562"/>
        <end position="657"/>
    </location>
</feature>
<dbReference type="Pfam" id="PF02384">
    <property type="entry name" value="N6_Mtase"/>
    <property type="match status" value="1"/>
</dbReference>
<feature type="compositionally biased region" description="Basic residues" evidence="1">
    <location>
        <begin position="536"/>
        <end position="545"/>
    </location>
</feature>
<dbReference type="RefSeq" id="WP_381842280.1">
    <property type="nucleotide sequence ID" value="NZ_JBHYTS010000039.1"/>
</dbReference>
<feature type="region of interest" description="Disordered" evidence="1">
    <location>
        <begin position="491"/>
        <end position="546"/>
    </location>
</feature>
<feature type="region of interest" description="Disordered" evidence="1">
    <location>
        <begin position="712"/>
        <end position="735"/>
    </location>
</feature>
<name>A0ABW6HA08_9ACTN</name>
<evidence type="ECO:0000313" key="3">
    <source>
        <dbReference type="EMBL" id="MFE1753447.1"/>
    </source>
</evidence>
<dbReference type="GO" id="GO:0008168">
    <property type="term" value="F:methyltransferase activity"/>
    <property type="evidence" value="ECO:0007669"/>
    <property type="project" value="UniProtKB-KW"/>
</dbReference>
<protein>
    <submittedName>
        <fullName evidence="3">N-6 DNA methylase</fullName>
    </submittedName>
</protein>
<dbReference type="Gene3D" id="3.40.50.150">
    <property type="entry name" value="Vaccinia Virus protein VP39"/>
    <property type="match status" value="1"/>
</dbReference>
<dbReference type="Proteomes" id="UP001599756">
    <property type="component" value="Unassembled WGS sequence"/>
</dbReference>
<dbReference type="InterPro" id="IPR029063">
    <property type="entry name" value="SAM-dependent_MTases_sf"/>
</dbReference>
<sequence length="735" mass="81647">MARGDVWAGKGTTGSVADLVAQFGEEVRAKLQGPAGAVSSKEDSLTAPVEHLLRGMASRQRLKLIVHGQSRIKELGIRPDFAIACGGRTLGHVELKQPGSGADPEKWSVKSHDRKQWEKIKALHNVLYTDGYQWAVYRFGVQVGPTGILVGDLDSGSRQLVVADTGFERALTHFFLPAPIVHDSINELVKRIAGICALLRDEVTERLTREEHGESDAAFSILADNWKDLLFPDARPEEFADQYSQTLTFAMLLARLEHIDLGRLTLPEVAIRLGKRHSLMGKALAVLTDDALDDLRGIIDPLIDVLSAVDPEMFKDETGDAYLHLYVGFLGAYDPELRRRTGTYYTAGEVVRFMVGFTDEVLRDRLGQEDGYGSEDVTVVDPAMGTGTFLINIIDHVAKSLSLKHGSTLKSGLLRELSGRLVGLEKQTGPYAVAELRVHHAFRSHDADVTRRPPRLLVADTLDDPAVEHHLGFMYEAIARHRRMANKIKADEKVMGGHRQSALPAGRETVGRRTLGHRGQPERPGPDPRPLPPRGQRTRRIRPRQPLRLLLGVVHLEGLRPVDRLGNTEGPQRDRRPHHQLRIPGQRGHGRHAPLPSRGRRRGLGHRSLPRGRLLRHAHPSLPGCQAGDLHRRLRPPWRPGRGYTGARLATRRPRGHTRGEIQLAGRAWPRRSSRRDLLATVPHTVDRAFSRPVRLRVVGNATGGRPAALDEFRQQEQPQLARLTQPGRPGETVA</sequence>